<keyword evidence="1" id="KW-0328">Glycosyltransferase</keyword>
<reference evidence="4" key="1">
    <citation type="submission" date="2025-08" db="UniProtKB">
        <authorList>
            <consortium name="RefSeq"/>
        </authorList>
    </citation>
    <scope>IDENTIFICATION</scope>
</reference>
<name>A0A8B6X538_9BURK</name>
<sequence length="247" mass="27347">MPTPAEFPTRPLGGFRILNCRSAELIGLLTARMTAGIKTALVFANTNFVVQCQDLRDAMQEPDVLIANDGIGLDLASLAIHGEKFVDNLNGTDLTPALLQSLPKPTRVYLYGAAPESVAGAVRRISALPNVVVCGYADGYGRRIPHDQIIDDISQCQPDLLLVALGNPRQERWMIENRDRLEVPLTIGVGALFDFLSGSKARAPAFVQKLHLEWAFRLMLEPRRLLKRYTYDIGVFFALCMRIGKRV</sequence>
<protein>
    <submittedName>
        <fullName evidence="4">WecB/TagA/CpsF family glycosyltransferase</fullName>
        <ecNumber evidence="4">2.4.1.-</ecNumber>
    </submittedName>
</protein>
<organism evidence="3 4">
    <name type="scientific">Derxia gummosa DSM 723</name>
    <dbReference type="NCBI Taxonomy" id="1121388"/>
    <lineage>
        <taxon>Bacteria</taxon>
        <taxon>Pseudomonadati</taxon>
        <taxon>Pseudomonadota</taxon>
        <taxon>Betaproteobacteria</taxon>
        <taxon>Burkholderiales</taxon>
        <taxon>Alcaligenaceae</taxon>
        <taxon>Derxia</taxon>
    </lineage>
</organism>
<dbReference type="PANTHER" id="PTHR34136">
    <property type="match status" value="1"/>
</dbReference>
<dbReference type="GO" id="GO:0016758">
    <property type="term" value="F:hexosyltransferase activity"/>
    <property type="evidence" value="ECO:0007669"/>
    <property type="project" value="TreeGrafter"/>
</dbReference>
<dbReference type="EC" id="2.4.1.-" evidence="4"/>
<evidence type="ECO:0000313" key="3">
    <source>
        <dbReference type="Proteomes" id="UP000675920"/>
    </source>
</evidence>
<dbReference type="RefSeq" id="WP_028312027.1">
    <property type="nucleotide sequence ID" value="NZ_AXWS01000014.1"/>
</dbReference>
<evidence type="ECO:0000313" key="4">
    <source>
        <dbReference type="RefSeq" id="WP_028312027.1"/>
    </source>
</evidence>
<keyword evidence="3" id="KW-1185">Reference proteome</keyword>
<accession>A0A8B6X538</accession>
<dbReference type="AlphaFoldDB" id="A0A8B6X538"/>
<dbReference type="Pfam" id="PF03808">
    <property type="entry name" value="Glyco_tran_WecG"/>
    <property type="match status" value="1"/>
</dbReference>
<dbReference type="PANTHER" id="PTHR34136:SF1">
    <property type="entry name" value="UDP-N-ACETYL-D-MANNOSAMINURONIC ACID TRANSFERASE"/>
    <property type="match status" value="1"/>
</dbReference>
<keyword evidence="2" id="KW-0808">Transferase</keyword>
<evidence type="ECO:0000256" key="1">
    <source>
        <dbReference type="ARBA" id="ARBA00022676"/>
    </source>
</evidence>
<dbReference type="NCBIfam" id="TIGR00696">
    <property type="entry name" value="wecG_tagA_cpsF"/>
    <property type="match status" value="1"/>
</dbReference>
<proteinExistence type="predicted"/>
<evidence type="ECO:0000256" key="2">
    <source>
        <dbReference type="ARBA" id="ARBA00022679"/>
    </source>
</evidence>
<dbReference type="InterPro" id="IPR004629">
    <property type="entry name" value="WecG_TagA_CpsF"/>
</dbReference>
<dbReference type="CDD" id="cd06533">
    <property type="entry name" value="Glyco_transf_WecG_TagA"/>
    <property type="match status" value="1"/>
</dbReference>
<dbReference type="Proteomes" id="UP000675920">
    <property type="component" value="Unplaced"/>
</dbReference>